<name>A0A7R7HWE9_9ACTN</name>
<gene>
    <name evidence="1" type="ORF">Athai_21740</name>
</gene>
<reference evidence="1 2" key="1">
    <citation type="submission" date="2020-08" db="EMBL/GenBank/DDBJ databases">
        <title>Whole genome shotgun sequence of Actinocatenispora thailandica NBRC 105041.</title>
        <authorList>
            <person name="Komaki H."/>
            <person name="Tamura T."/>
        </authorList>
    </citation>
    <scope>NUCLEOTIDE SEQUENCE [LARGE SCALE GENOMIC DNA]</scope>
    <source>
        <strain evidence="1 2">NBRC 105041</strain>
    </source>
</reference>
<keyword evidence="2" id="KW-1185">Reference proteome</keyword>
<dbReference type="AlphaFoldDB" id="A0A7R7HWE9"/>
<proteinExistence type="predicted"/>
<protein>
    <submittedName>
        <fullName evidence="1">Uncharacterized protein</fullName>
    </submittedName>
</protein>
<evidence type="ECO:0000313" key="2">
    <source>
        <dbReference type="Proteomes" id="UP000611640"/>
    </source>
</evidence>
<accession>A0A7R7HWE9</accession>
<dbReference type="RefSeq" id="WP_203961374.1">
    <property type="nucleotide sequence ID" value="NZ_AP023355.1"/>
</dbReference>
<evidence type="ECO:0000313" key="1">
    <source>
        <dbReference type="EMBL" id="BCJ34671.1"/>
    </source>
</evidence>
<organism evidence="1 2">
    <name type="scientific">Actinocatenispora thailandica</name>
    <dbReference type="NCBI Taxonomy" id="227318"/>
    <lineage>
        <taxon>Bacteria</taxon>
        <taxon>Bacillati</taxon>
        <taxon>Actinomycetota</taxon>
        <taxon>Actinomycetes</taxon>
        <taxon>Micromonosporales</taxon>
        <taxon>Micromonosporaceae</taxon>
        <taxon>Actinocatenispora</taxon>
    </lineage>
</organism>
<dbReference type="EMBL" id="AP023355">
    <property type="protein sequence ID" value="BCJ34671.1"/>
    <property type="molecule type" value="Genomic_DNA"/>
</dbReference>
<dbReference type="KEGG" id="atl:Athai_21740"/>
<dbReference type="Proteomes" id="UP000611640">
    <property type="component" value="Chromosome"/>
</dbReference>
<sequence length="305" mass="32586">MYRAYQASNFGSGSSDQLSIPLKDQLGEFCDATNGCTYPSSDPCKAWDSSCWWHNGNATWASCATECATESLAFTLGSGEPGIQRVYDRDCSIFDGSLDPYKMSGWPTIMVDDLDNPANNALGCSGGTSTGKFTIRGGSPSGGWEEHPQVDLHQLGAGYQGHMWFSHVYAPNDPNADASGGGNSKHEILGTWTPDLNDDGVNAENYDIVVHLPSHGAGYGSADYFVFDSYQSQSADHECVINQDSSDGSDSWVSLGHYSLHPGARVMLKNIGMGDADGTVDIAYDAIAFIPESGSTHGCQDNPFN</sequence>